<evidence type="ECO:0000256" key="4">
    <source>
        <dbReference type="ARBA" id="ARBA00022840"/>
    </source>
</evidence>
<evidence type="ECO:0000256" key="5">
    <source>
        <dbReference type="ARBA" id="ARBA00023144"/>
    </source>
</evidence>
<feature type="domain" description="GHMP kinase C-terminal" evidence="8">
    <location>
        <begin position="283"/>
        <end position="358"/>
    </location>
</feature>
<dbReference type="NCBIfam" id="TIGR00131">
    <property type="entry name" value="gal_kin"/>
    <property type="match status" value="1"/>
</dbReference>
<dbReference type="PANTHER" id="PTHR10457">
    <property type="entry name" value="MEVALONATE KINASE/GALACTOKINASE"/>
    <property type="match status" value="1"/>
</dbReference>
<dbReference type="Pfam" id="PF08544">
    <property type="entry name" value="GHMP_kinases_C"/>
    <property type="match status" value="1"/>
</dbReference>
<evidence type="ECO:0000259" key="9">
    <source>
        <dbReference type="Pfam" id="PF10509"/>
    </source>
</evidence>
<keyword evidence="11" id="KW-1185">Reference proteome</keyword>
<dbReference type="InterPro" id="IPR013750">
    <property type="entry name" value="GHMP_kinase_C_dom"/>
</dbReference>
<dbReference type="Pfam" id="PF10509">
    <property type="entry name" value="GalKase_gal_bdg"/>
    <property type="match status" value="1"/>
</dbReference>
<dbReference type="EMBL" id="CP036501">
    <property type="protein sequence ID" value="UZP73477.1"/>
    <property type="molecule type" value="Genomic_DNA"/>
</dbReference>
<dbReference type="Gene3D" id="3.30.70.890">
    <property type="entry name" value="GHMP kinase, C-terminal domain"/>
    <property type="match status" value="1"/>
</dbReference>
<accession>A0ABY6Q494</accession>
<keyword evidence="4" id="KW-0067">ATP-binding</keyword>
<keyword evidence="3" id="KW-0418">Kinase</keyword>
<dbReference type="GO" id="GO:0004335">
    <property type="term" value="F:galactokinase activity"/>
    <property type="evidence" value="ECO:0007669"/>
    <property type="project" value="UniProtKB-EC"/>
</dbReference>
<keyword evidence="5" id="KW-0119">Carbohydrate metabolism</keyword>
<dbReference type="RefSeq" id="WP_279242266.1">
    <property type="nucleotide sequence ID" value="NZ_CP036501.1"/>
</dbReference>
<dbReference type="PIRSF" id="PIRSF000530">
    <property type="entry name" value="Galactokinase"/>
    <property type="match status" value="1"/>
</dbReference>
<keyword evidence="5" id="KW-0299">Galactose metabolism</keyword>
<dbReference type="Gene3D" id="3.30.230.10">
    <property type="match status" value="1"/>
</dbReference>
<evidence type="ECO:0000256" key="6">
    <source>
        <dbReference type="NCBIfam" id="TIGR00131"/>
    </source>
</evidence>
<dbReference type="InterPro" id="IPR000705">
    <property type="entry name" value="Galactokinase"/>
</dbReference>
<dbReference type="Proteomes" id="UP001317963">
    <property type="component" value="Chromosome"/>
</dbReference>
<feature type="domain" description="Galactokinase N-terminal" evidence="9">
    <location>
        <begin position="9"/>
        <end position="57"/>
    </location>
</feature>
<evidence type="ECO:0000259" key="7">
    <source>
        <dbReference type="Pfam" id="PF00288"/>
    </source>
</evidence>
<dbReference type="InterPro" id="IPR019539">
    <property type="entry name" value="GalKase_N"/>
</dbReference>
<dbReference type="EC" id="2.7.1.6" evidence="6"/>
<dbReference type="InterPro" id="IPR014721">
    <property type="entry name" value="Ribsml_uS5_D2-typ_fold_subgr"/>
</dbReference>
<organism evidence="10 11">
    <name type="scientific">Candidatus Paraluminiphilus aquimaris</name>
    <dbReference type="NCBI Taxonomy" id="2518994"/>
    <lineage>
        <taxon>Bacteria</taxon>
        <taxon>Pseudomonadati</taxon>
        <taxon>Pseudomonadota</taxon>
        <taxon>Gammaproteobacteria</taxon>
        <taxon>Cellvibrionales</taxon>
        <taxon>Halieaceae</taxon>
        <taxon>Candidatus Paraluminiphilus</taxon>
    </lineage>
</organism>
<evidence type="ECO:0000313" key="11">
    <source>
        <dbReference type="Proteomes" id="UP001317963"/>
    </source>
</evidence>
<dbReference type="InterPro" id="IPR006204">
    <property type="entry name" value="GHMP_kinase_N_dom"/>
</dbReference>
<evidence type="ECO:0000259" key="8">
    <source>
        <dbReference type="Pfam" id="PF08544"/>
    </source>
</evidence>
<evidence type="ECO:0000256" key="1">
    <source>
        <dbReference type="ARBA" id="ARBA00006566"/>
    </source>
</evidence>
<dbReference type="Pfam" id="PF00288">
    <property type="entry name" value="GHMP_kinases_N"/>
    <property type="match status" value="1"/>
</dbReference>
<dbReference type="PANTHER" id="PTHR10457:SF7">
    <property type="entry name" value="GALACTOKINASE-RELATED"/>
    <property type="match status" value="1"/>
</dbReference>
<dbReference type="SUPFAM" id="SSF55060">
    <property type="entry name" value="GHMP Kinase, C-terminal domain"/>
    <property type="match status" value="1"/>
</dbReference>
<name>A0ABY6Q494_9GAMM</name>
<keyword evidence="10" id="KW-0808">Transferase</keyword>
<dbReference type="NCBIfam" id="NF003705">
    <property type="entry name" value="PRK05322.1"/>
    <property type="match status" value="1"/>
</dbReference>
<dbReference type="PRINTS" id="PR00959">
    <property type="entry name" value="MEVGALKINASE"/>
</dbReference>
<reference evidence="10 11" key="1">
    <citation type="submission" date="2019-02" db="EMBL/GenBank/DDBJ databases">
        <title>Halieaceae_genomes.</title>
        <authorList>
            <person name="Li S.-H."/>
        </authorList>
    </citation>
    <scope>NUCLEOTIDE SEQUENCE [LARGE SCALE GENOMIC DNA]</scope>
    <source>
        <strain evidence="10 11">JH123</strain>
    </source>
</reference>
<sequence>MLDTVRLYFSDTFGSADGVRVIMAPGRVNLIGEYTDFNDGFVLPMTVDRGVYLGIRPRVDQRVRIASSRFGELIDVSLGDFKRPEPGHWSCYVLGVVEELRLLGLISTGFEAVIDGNLNLGAGLSSSAALEIATAVALQTIFKFEMSRIDIAILCQRVEHRYAGVMCGIMDQFASGLGRKGHALLLDCRTLSHVSIPVALGDYRIVIISSEVKRELASSAYNERRSQCEDGVLVFKQKDPTVEALRDVSIEALEACGGELSEVVYRRCRHVITETARVLDASAALGAGNLTQFGALMTQSHLSLRDDFEVSCAELDCLVDIASGVEGVLGARMTGAGFGGCTVTLIHKDSIDTLREQLLTYTERFSLNPEMFVLDGNGEAGEVLAN</sequence>
<dbReference type="InterPro" id="IPR006206">
    <property type="entry name" value="Mevalonate/galactokinase"/>
</dbReference>
<feature type="domain" description="GHMP kinase N-terminal" evidence="7">
    <location>
        <begin position="92"/>
        <end position="178"/>
    </location>
</feature>
<comment type="similarity">
    <text evidence="1">Belongs to the GHMP kinase family. GalK subfamily.</text>
</comment>
<evidence type="ECO:0000256" key="3">
    <source>
        <dbReference type="ARBA" id="ARBA00022777"/>
    </source>
</evidence>
<dbReference type="InterPro" id="IPR036554">
    <property type="entry name" value="GHMP_kinase_C_sf"/>
</dbReference>
<proteinExistence type="inferred from homology"/>
<evidence type="ECO:0000313" key="10">
    <source>
        <dbReference type="EMBL" id="UZP73477.1"/>
    </source>
</evidence>
<keyword evidence="2" id="KW-0547">Nucleotide-binding</keyword>
<evidence type="ECO:0000256" key="2">
    <source>
        <dbReference type="ARBA" id="ARBA00022741"/>
    </source>
</evidence>
<gene>
    <name evidence="10" type="ORF">E0F26_01445</name>
</gene>
<dbReference type="InterPro" id="IPR020568">
    <property type="entry name" value="Ribosomal_Su5_D2-typ_SF"/>
</dbReference>
<protein>
    <recommendedName>
        <fullName evidence="6">Galactokinase</fullName>
        <ecNumber evidence="6">2.7.1.6</ecNumber>
    </recommendedName>
</protein>
<dbReference type="SUPFAM" id="SSF54211">
    <property type="entry name" value="Ribosomal protein S5 domain 2-like"/>
    <property type="match status" value="1"/>
</dbReference>
<dbReference type="PRINTS" id="PR00473">
    <property type="entry name" value="GALCTOKINASE"/>
</dbReference>